<dbReference type="InterPro" id="IPR025354">
    <property type="entry name" value="DUF4258"/>
</dbReference>
<proteinExistence type="predicted"/>
<evidence type="ECO:0000313" key="1">
    <source>
        <dbReference type="EMBL" id="OGC35120.1"/>
    </source>
</evidence>
<dbReference type="Proteomes" id="UP000177309">
    <property type="component" value="Unassembled WGS sequence"/>
</dbReference>
<reference evidence="1 2" key="1">
    <citation type="journal article" date="2016" name="Nat. Commun.">
        <title>Thousands of microbial genomes shed light on interconnected biogeochemical processes in an aquifer system.</title>
        <authorList>
            <person name="Anantharaman K."/>
            <person name="Brown C.T."/>
            <person name="Hug L.A."/>
            <person name="Sharon I."/>
            <person name="Castelle C.J."/>
            <person name="Probst A.J."/>
            <person name="Thomas B.C."/>
            <person name="Singh A."/>
            <person name="Wilkins M.J."/>
            <person name="Karaoz U."/>
            <person name="Brodie E.L."/>
            <person name="Williams K.H."/>
            <person name="Hubbard S.S."/>
            <person name="Banfield J.F."/>
        </authorList>
    </citation>
    <scope>NUCLEOTIDE SEQUENCE [LARGE SCALE GENOMIC DNA]</scope>
</reference>
<evidence type="ECO:0000313" key="2">
    <source>
        <dbReference type="Proteomes" id="UP000177309"/>
    </source>
</evidence>
<dbReference type="AlphaFoldDB" id="A0A1F4TRG0"/>
<gene>
    <name evidence="1" type="ORF">A2462_06160</name>
</gene>
<dbReference type="Pfam" id="PF14076">
    <property type="entry name" value="DUF4258"/>
    <property type="match status" value="1"/>
</dbReference>
<protein>
    <recommendedName>
        <fullName evidence="3">DUF4258 domain-containing protein</fullName>
    </recommendedName>
</protein>
<comment type="caution">
    <text evidence="1">The sequence shown here is derived from an EMBL/GenBank/DDBJ whole genome shotgun (WGS) entry which is preliminary data.</text>
</comment>
<organism evidence="1 2">
    <name type="scientific">candidate division WOR-1 bacterium RIFOXYC2_FULL_41_25</name>
    <dbReference type="NCBI Taxonomy" id="1802586"/>
    <lineage>
        <taxon>Bacteria</taxon>
        <taxon>Bacillati</taxon>
        <taxon>Saganbacteria</taxon>
    </lineage>
</organism>
<evidence type="ECO:0008006" key="3">
    <source>
        <dbReference type="Google" id="ProtNLM"/>
    </source>
</evidence>
<dbReference type="EMBL" id="MEUI01000008">
    <property type="protein sequence ID" value="OGC35120.1"/>
    <property type="molecule type" value="Genomic_DNA"/>
</dbReference>
<name>A0A1F4TRG0_UNCSA</name>
<accession>A0A1F4TRG0</accession>
<sequence length="89" mass="10239">MLVYHPHAEKQLTERGIAKAEVERVINKPHQVLTTGIPGRQVAQKILSKGGKRFLYRVVYAIENTTKIVITAYRTSKIKKYLREVYNEG</sequence>